<keyword evidence="2" id="KW-1185">Reference proteome</keyword>
<gene>
    <name evidence="3" type="primary">CCDC24</name>
</gene>
<dbReference type="RefSeq" id="XP_030061215.1">
    <property type="nucleotide sequence ID" value="XM_030205355.1"/>
</dbReference>
<dbReference type="InterPro" id="IPR031367">
    <property type="entry name" value="CCDC24"/>
</dbReference>
<dbReference type="OrthoDB" id="6022633at2759"/>
<feature type="region of interest" description="Disordered" evidence="1">
    <location>
        <begin position="433"/>
        <end position="462"/>
    </location>
</feature>
<dbReference type="AlphaFoldDB" id="A0A6P7YDT4"/>
<evidence type="ECO:0000256" key="1">
    <source>
        <dbReference type="SAM" id="MobiDB-lite"/>
    </source>
</evidence>
<evidence type="ECO:0000313" key="2">
    <source>
        <dbReference type="Proteomes" id="UP000515156"/>
    </source>
</evidence>
<reference evidence="3" key="1">
    <citation type="submission" date="2025-08" db="UniProtKB">
        <authorList>
            <consortium name="RefSeq"/>
        </authorList>
    </citation>
    <scope>IDENTIFICATION</scope>
</reference>
<sequence>MPLDDKDSGFGEAFEPPLSLWKVVEEHVPASERPEIRKILGEHTIDLSLELHREVDTWLKVWHELRSGTFSGDCLPVPSSGPVLADPPMIKDMLKEEIRLLLLSVQQRAHKEGRDEDMAIAKYNPKVVHFVMGSSRPGSRMCQLGSLVAKHNGEEVPSRVQTARDSKDERMGSSLSMGCSLGDTLDAIKEKLNISSIDEVVAHLRSVLEEECQSLKRNIAFLQSYVMEEKDYTEELVAPDPTLTELKEERRVIKRDLQLNPWVVNSGQPHKAALPSNLDESVRPVDLMLRSSAAEMIHGGTSFAHSDSGSVESTTEPNVSSCLAGLKHTFKAARVSVLSSAHGLRPKVTPVKCVPPRSGKARGEEQMAAEVVHVLPANSGSRTSSTVILDSRTSSIKESFQMRASSYQSADSILGRPPHVKVKLSDVKAAIVPTPPSNRRTSSSSSATTFRKMRCLQSNSAT</sequence>
<dbReference type="PANTHER" id="PTHR28601:SF1">
    <property type="entry name" value="COILED-COIL DOMAIN-CONTAINING PROTEIN 24"/>
    <property type="match status" value="1"/>
</dbReference>
<dbReference type="Pfam" id="PF15669">
    <property type="entry name" value="CCDC24"/>
    <property type="match status" value="1"/>
</dbReference>
<dbReference type="PANTHER" id="PTHR28601">
    <property type="entry name" value="COILED-COIL DOMAIN-CONTAINING PROTEIN 24"/>
    <property type="match status" value="1"/>
</dbReference>
<dbReference type="InParanoid" id="A0A6P7YDT4"/>
<feature type="compositionally biased region" description="Low complexity" evidence="1">
    <location>
        <begin position="437"/>
        <end position="450"/>
    </location>
</feature>
<organism evidence="2 3">
    <name type="scientific">Microcaecilia unicolor</name>
    <dbReference type="NCBI Taxonomy" id="1415580"/>
    <lineage>
        <taxon>Eukaryota</taxon>
        <taxon>Metazoa</taxon>
        <taxon>Chordata</taxon>
        <taxon>Craniata</taxon>
        <taxon>Vertebrata</taxon>
        <taxon>Euteleostomi</taxon>
        <taxon>Amphibia</taxon>
        <taxon>Gymnophiona</taxon>
        <taxon>Siphonopidae</taxon>
        <taxon>Microcaecilia</taxon>
    </lineage>
</organism>
<evidence type="ECO:0000313" key="3">
    <source>
        <dbReference type="RefSeq" id="XP_030061215.1"/>
    </source>
</evidence>
<dbReference type="Proteomes" id="UP000515156">
    <property type="component" value="Chromosome 6"/>
</dbReference>
<dbReference type="FunCoup" id="A0A6P7YDT4">
    <property type="interactions" value="15"/>
</dbReference>
<protein>
    <submittedName>
        <fullName evidence="3">Coiled-coil domain-containing protein 24</fullName>
    </submittedName>
</protein>
<proteinExistence type="predicted"/>
<dbReference type="GeneID" id="115471624"/>
<name>A0A6P7YDT4_9AMPH</name>
<accession>A0A6P7YDT4</accession>
<dbReference type="CTD" id="149473"/>
<dbReference type="KEGG" id="muo:115471624"/>